<dbReference type="EMBL" id="UYJE01003122">
    <property type="protein sequence ID" value="VDI16766.1"/>
    <property type="molecule type" value="Genomic_DNA"/>
</dbReference>
<reference evidence="2" key="1">
    <citation type="submission" date="2018-11" db="EMBL/GenBank/DDBJ databases">
        <authorList>
            <person name="Alioto T."/>
            <person name="Alioto T."/>
        </authorList>
    </citation>
    <scope>NUCLEOTIDE SEQUENCE</scope>
</reference>
<gene>
    <name evidence="2" type="ORF">MGAL_10B042290</name>
</gene>
<evidence type="ECO:0000256" key="1">
    <source>
        <dbReference type="SAM" id="MobiDB-lite"/>
    </source>
</evidence>
<protein>
    <submittedName>
        <fullName evidence="2">Uncharacterized protein</fullName>
    </submittedName>
</protein>
<dbReference type="AlphaFoldDB" id="A0A8B6DB82"/>
<feature type="compositionally biased region" description="Polar residues" evidence="1">
    <location>
        <begin position="293"/>
        <end position="308"/>
    </location>
</feature>
<name>A0A8B6DB82_MYTGA</name>
<accession>A0A8B6DB82</accession>
<organism evidence="2 3">
    <name type="scientific">Mytilus galloprovincialis</name>
    <name type="common">Mediterranean mussel</name>
    <dbReference type="NCBI Taxonomy" id="29158"/>
    <lineage>
        <taxon>Eukaryota</taxon>
        <taxon>Metazoa</taxon>
        <taxon>Spiralia</taxon>
        <taxon>Lophotrochozoa</taxon>
        <taxon>Mollusca</taxon>
        <taxon>Bivalvia</taxon>
        <taxon>Autobranchia</taxon>
        <taxon>Pteriomorphia</taxon>
        <taxon>Mytilida</taxon>
        <taxon>Mytiloidea</taxon>
        <taxon>Mytilidae</taxon>
        <taxon>Mytilinae</taxon>
        <taxon>Mytilus</taxon>
    </lineage>
</organism>
<feature type="region of interest" description="Disordered" evidence="1">
    <location>
        <begin position="293"/>
        <end position="404"/>
    </location>
</feature>
<evidence type="ECO:0000313" key="2">
    <source>
        <dbReference type="EMBL" id="VDI16766.1"/>
    </source>
</evidence>
<evidence type="ECO:0000313" key="3">
    <source>
        <dbReference type="Proteomes" id="UP000596742"/>
    </source>
</evidence>
<sequence length="404" mass="45678">MEATRKRISRRTGGDGGGGSSGGRESFDQSGQIQEKEMTFMNRKNLPIRPPGFKIHFEEAVQKTLNEHMISKRDIAFYDFERHEMKKIRKITKVYDNVLVKEMIADNKNCLVVSQVVLGEDSNMKGIGVSGDYFLEYPKIAPVHQFQGNCRPNNAQEGLKTASIQNKKEDTRDESECTLYSVKQEIGTSACSVNHCTIKQENSVRDKFACPHTISVGQVSQATVKEEQTMKKEQPSQYHVDEDYNHFSTQENIGLKRPSTTNYQDNYDIAHSKILRISDIESVKAMTQNNMYSDSNYSTSPNYIQNLQGEGHYDSTGYRQTPYHNSQPPPPTHINRPPLQGHHAPQGHNRPQLQGHHAPQGHNRPQLQGHHAPQGHNRPPLQGHHAPQGHNRPPLQGHHTTGFL</sequence>
<feature type="region of interest" description="Disordered" evidence="1">
    <location>
        <begin position="1"/>
        <end position="31"/>
    </location>
</feature>
<proteinExistence type="predicted"/>
<comment type="caution">
    <text evidence="2">The sequence shown here is derived from an EMBL/GenBank/DDBJ whole genome shotgun (WGS) entry which is preliminary data.</text>
</comment>
<feature type="compositionally biased region" description="Basic residues" evidence="1">
    <location>
        <begin position="1"/>
        <end position="10"/>
    </location>
</feature>
<feature type="compositionally biased region" description="Polar residues" evidence="1">
    <location>
        <begin position="317"/>
        <end position="326"/>
    </location>
</feature>
<dbReference type="OrthoDB" id="10397582at2759"/>
<keyword evidence="3" id="KW-1185">Reference proteome</keyword>
<dbReference type="Proteomes" id="UP000596742">
    <property type="component" value="Unassembled WGS sequence"/>
</dbReference>